<organism evidence="1 2">
    <name type="scientific">Psittacine adenovirus 3</name>
    <dbReference type="NCBI Taxonomy" id="1580497"/>
    <lineage>
        <taxon>Viruses</taxon>
        <taxon>Varidnaviria</taxon>
        <taxon>Bamfordvirae</taxon>
        <taxon>Preplasmiviricota</taxon>
        <taxon>Polisuviricotina</taxon>
        <taxon>Pharingeaviricetes</taxon>
        <taxon>Rowavirales</taxon>
        <taxon>Adenoviridae</taxon>
        <taxon>Barthadenovirus</taxon>
        <taxon>Barthadenovirus amazonae</taxon>
        <taxon>Psittacine atadenovirus A</taxon>
    </lineage>
</organism>
<reference evidence="1 2" key="1">
    <citation type="journal article" date="2014" name="PLoS Negl. Trop. Dis.">
        <title>A novel psittacine adenovirus identified during an outbreak of avian chlamydiosis and human psittacosis: zoonosis associated with virus-bacterium coinfection in birds.</title>
        <authorList>
            <person name="To K.K.W."/>
            <person name="Tse H."/>
            <person name="Chan W.M."/>
            <person name="Lau P.I.T."/>
            <person name="Luk G."/>
            <person name="Graydon R."/>
            <person name="Choi G."/>
            <person name="Chan J.F.W."/>
            <person name="Cheng V.C.C."/>
            <person name="Chan K.H."/>
            <person name="Yuen K.Y."/>
        </authorList>
    </citation>
    <scope>NUCLEOTIDE SEQUENCE [LARGE SCALE GENOMIC DNA]</scope>
    <source>
        <strain evidence="1">HKU/Parrot19</strain>
    </source>
</reference>
<gene>
    <name evidence="1" type="ORF">PAV19gp02</name>
</gene>
<accession>A0A0A7JSZ9</accession>
<keyword evidence="2" id="KW-1185">Reference proteome</keyword>
<name>A0A0A7JSZ9_9ADEN</name>
<dbReference type="EMBL" id="KJ675568">
    <property type="protein sequence ID" value="AIZ35763.1"/>
    <property type="molecule type" value="Genomic_DNA"/>
</dbReference>
<proteinExistence type="predicted"/>
<dbReference type="KEGG" id="vg:22647540"/>
<dbReference type="Proteomes" id="UP000118842">
    <property type="component" value="Segment"/>
</dbReference>
<dbReference type="OrthoDB" id="28909at10239"/>
<evidence type="ECO:0000313" key="1">
    <source>
        <dbReference type="EMBL" id="AIZ35763.1"/>
    </source>
</evidence>
<evidence type="ECO:0000313" key="2">
    <source>
        <dbReference type="Proteomes" id="UP000118842"/>
    </source>
</evidence>
<sequence length="178" mass="19905">MGNVLCCLARTCSSTVISRKVFCAFRYGKMACQCSASETRDETDSCLVAHLKSLTVPEVTDLLLETTLSPWSLWWNNPVLHQERLWRLGNLILNVTSNPMFGELDSLCSGSCEDKARTAVHNLPRPYTASVFIALMAWLGPKCKDRCRDRTHKNCETVASILQPSLLHLCVNSKTLEV</sequence>
<dbReference type="GeneID" id="22647540"/>
<dbReference type="RefSeq" id="YP_009112714.1">
    <property type="nucleotide sequence ID" value="NC_025962.1"/>
</dbReference>
<protein>
    <submittedName>
        <fullName evidence="1">E1B small T-antigen</fullName>
    </submittedName>
</protein>